<dbReference type="PANTHER" id="PTHR30024">
    <property type="entry name" value="ALIPHATIC SULFONATES-BINDING PROTEIN-RELATED"/>
    <property type="match status" value="1"/>
</dbReference>
<feature type="domain" description="SsuA/THI5-like" evidence="5">
    <location>
        <begin position="57"/>
        <end position="258"/>
    </location>
</feature>
<keyword evidence="3 4" id="KW-0732">Signal</keyword>
<dbReference type="Proteomes" id="UP000621510">
    <property type="component" value="Unassembled WGS sequence"/>
</dbReference>
<keyword evidence="7" id="KW-1185">Reference proteome</keyword>
<feature type="chain" id="PRO_5045603367" evidence="4">
    <location>
        <begin position="24"/>
        <end position="332"/>
    </location>
</feature>
<accession>A0ABS1PVH9</accession>
<evidence type="ECO:0000313" key="6">
    <source>
        <dbReference type="EMBL" id="MBL1116451.1"/>
    </source>
</evidence>
<organism evidence="6 7">
    <name type="scientific">Streptomyces endocoffeicus</name>
    <dbReference type="NCBI Taxonomy" id="2898945"/>
    <lineage>
        <taxon>Bacteria</taxon>
        <taxon>Bacillati</taxon>
        <taxon>Actinomycetota</taxon>
        <taxon>Actinomycetes</taxon>
        <taxon>Kitasatosporales</taxon>
        <taxon>Streptomycetaceae</taxon>
        <taxon>Streptomyces</taxon>
    </lineage>
</organism>
<dbReference type="PANTHER" id="PTHR30024:SF47">
    <property type="entry name" value="TAURINE-BINDING PERIPLASMIC PROTEIN"/>
    <property type="match status" value="1"/>
</dbReference>
<evidence type="ECO:0000256" key="1">
    <source>
        <dbReference type="ARBA" id="ARBA00004418"/>
    </source>
</evidence>
<protein>
    <submittedName>
        <fullName evidence="6">ABC transporter substrate-binding protein</fullName>
    </submittedName>
</protein>
<comment type="similarity">
    <text evidence="2">Belongs to the bacterial solute-binding protein SsuA/TauA family.</text>
</comment>
<evidence type="ECO:0000256" key="2">
    <source>
        <dbReference type="ARBA" id="ARBA00010742"/>
    </source>
</evidence>
<dbReference type="Gene3D" id="3.40.190.10">
    <property type="entry name" value="Periplasmic binding protein-like II"/>
    <property type="match status" value="2"/>
</dbReference>
<sequence length="332" mass="34994">MVKICWARRVLALFISSALLTLAACGGGTSGKGAGDGRAKVRIAVTGADSLPFMAVLQLAIDKGWFKKEGLDVSLFSGGGGGNTLRVVTSGDADLAISGSSSVVLAAEKPAANLKIVGSWFQVNDFYWISANRNAGLKNASLGFSSAGSATELVLKALQKRRPGENIKSVAVGGMGDNWAAARAGKITGGWAMHPFVTQKQQDGARVLVASRDVIGDHPADLVAVNRDFASDNAPALKAFFRAAQKALTYVAQQPDTAAKDLAPLIKVDAKTVAKALKETPELRRAYSLKPDPKALRNLSDLMEQAGEISQPVDWAHVLDQQYLPHNARAAF</sequence>
<dbReference type="RefSeq" id="WP_201854334.1">
    <property type="nucleotide sequence ID" value="NZ_JAERRG010000013.1"/>
</dbReference>
<evidence type="ECO:0000256" key="3">
    <source>
        <dbReference type="ARBA" id="ARBA00022729"/>
    </source>
</evidence>
<comment type="caution">
    <text evidence="6">The sequence shown here is derived from an EMBL/GenBank/DDBJ whole genome shotgun (WGS) entry which is preliminary data.</text>
</comment>
<evidence type="ECO:0000313" key="7">
    <source>
        <dbReference type="Proteomes" id="UP000621510"/>
    </source>
</evidence>
<proteinExistence type="inferred from homology"/>
<dbReference type="InterPro" id="IPR015168">
    <property type="entry name" value="SsuA/THI5"/>
</dbReference>
<comment type="subcellular location">
    <subcellularLocation>
        <location evidence="1">Periplasm</location>
    </subcellularLocation>
</comment>
<name>A0ABS1PVH9_9ACTN</name>
<gene>
    <name evidence="6" type="ORF">JK364_29265</name>
</gene>
<reference evidence="6 7" key="1">
    <citation type="submission" date="2021-01" db="EMBL/GenBank/DDBJ databases">
        <title>WGS of actinomycetes isolated from Thailand.</title>
        <authorList>
            <person name="Thawai C."/>
        </authorList>
    </citation>
    <scope>NUCLEOTIDE SEQUENCE [LARGE SCALE GENOMIC DNA]</scope>
    <source>
        <strain evidence="6 7">CA3R110</strain>
    </source>
</reference>
<dbReference type="EMBL" id="JAERRG010000013">
    <property type="protein sequence ID" value="MBL1116451.1"/>
    <property type="molecule type" value="Genomic_DNA"/>
</dbReference>
<dbReference type="Pfam" id="PF09084">
    <property type="entry name" value="NMT1"/>
    <property type="match status" value="1"/>
</dbReference>
<feature type="signal peptide" evidence="4">
    <location>
        <begin position="1"/>
        <end position="23"/>
    </location>
</feature>
<evidence type="ECO:0000259" key="5">
    <source>
        <dbReference type="Pfam" id="PF09084"/>
    </source>
</evidence>
<dbReference type="SUPFAM" id="SSF53850">
    <property type="entry name" value="Periplasmic binding protein-like II"/>
    <property type="match status" value="1"/>
</dbReference>
<evidence type="ECO:0000256" key="4">
    <source>
        <dbReference type="SAM" id="SignalP"/>
    </source>
</evidence>
<dbReference type="PROSITE" id="PS51257">
    <property type="entry name" value="PROKAR_LIPOPROTEIN"/>
    <property type="match status" value="1"/>
</dbReference>